<reference evidence="2" key="1">
    <citation type="journal article" date="2023" name="Mol. Biol. Evol.">
        <title>Third-Generation Sequencing Reveals the Adaptive Role of the Epigenome in Three Deep-Sea Polychaetes.</title>
        <authorList>
            <person name="Perez M."/>
            <person name="Aroh O."/>
            <person name="Sun Y."/>
            <person name="Lan Y."/>
            <person name="Juniper S.K."/>
            <person name="Young C.R."/>
            <person name="Angers B."/>
            <person name="Qian P.Y."/>
        </authorList>
    </citation>
    <scope>NUCLEOTIDE SEQUENCE</scope>
    <source>
        <strain evidence="2">P08H-3</strain>
    </source>
</reference>
<dbReference type="SUPFAM" id="SSF48350">
    <property type="entry name" value="GTPase activation domain, GAP"/>
    <property type="match status" value="1"/>
</dbReference>
<dbReference type="Proteomes" id="UP001208570">
    <property type="component" value="Unassembled WGS sequence"/>
</dbReference>
<dbReference type="PROSITE" id="PS50238">
    <property type="entry name" value="RHOGAP"/>
    <property type="match status" value="1"/>
</dbReference>
<organism evidence="2 3">
    <name type="scientific">Paralvinella palmiformis</name>
    <dbReference type="NCBI Taxonomy" id="53620"/>
    <lineage>
        <taxon>Eukaryota</taxon>
        <taxon>Metazoa</taxon>
        <taxon>Spiralia</taxon>
        <taxon>Lophotrochozoa</taxon>
        <taxon>Annelida</taxon>
        <taxon>Polychaeta</taxon>
        <taxon>Sedentaria</taxon>
        <taxon>Canalipalpata</taxon>
        <taxon>Terebellida</taxon>
        <taxon>Terebelliformia</taxon>
        <taxon>Alvinellidae</taxon>
        <taxon>Paralvinella</taxon>
    </lineage>
</organism>
<feature type="domain" description="Rho-GAP" evidence="1">
    <location>
        <begin position="3"/>
        <end position="129"/>
    </location>
</feature>
<keyword evidence="3" id="KW-1185">Reference proteome</keyword>
<dbReference type="Gene3D" id="1.10.555.10">
    <property type="entry name" value="Rho GTPase activation protein"/>
    <property type="match status" value="1"/>
</dbReference>
<dbReference type="Pfam" id="PF00620">
    <property type="entry name" value="RhoGAP"/>
    <property type="match status" value="1"/>
</dbReference>
<evidence type="ECO:0000259" key="1">
    <source>
        <dbReference type="PROSITE" id="PS50238"/>
    </source>
</evidence>
<dbReference type="EMBL" id="JAODUP010001001">
    <property type="protein sequence ID" value="KAK2142064.1"/>
    <property type="molecule type" value="Genomic_DNA"/>
</dbReference>
<evidence type="ECO:0000313" key="3">
    <source>
        <dbReference type="Proteomes" id="UP001208570"/>
    </source>
</evidence>
<accession>A0AAD9IWA5</accession>
<dbReference type="GO" id="GO:0007165">
    <property type="term" value="P:signal transduction"/>
    <property type="evidence" value="ECO:0007669"/>
    <property type="project" value="InterPro"/>
</dbReference>
<dbReference type="AlphaFoldDB" id="A0AAD9IWA5"/>
<dbReference type="InterPro" id="IPR008936">
    <property type="entry name" value="Rho_GTPase_activation_prot"/>
</dbReference>
<comment type="caution">
    <text evidence="2">The sequence shown here is derived from an EMBL/GenBank/DDBJ whole genome shotgun (WGS) entry which is preliminary data.</text>
</comment>
<gene>
    <name evidence="2" type="ORF">LSH36_1001g00017</name>
</gene>
<proteinExistence type="predicted"/>
<dbReference type="InterPro" id="IPR000198">
    <property type="entry name" value="RhoGAP_dom"/>
</dbReference>
<name>A0AAD9IWA5_9ANNE</name>
<sequence>MYFRAEATIHSSESSSDGAIPLNNLYLRFDSLVRLQEDLFQQPGRPSEIQEIRECLDEGTPQDIAGHIHSVAEALLVFLEALPVPVIPFSAYQRSLDCCTNFAASKQPDAHLPPSGRKYVLGETARRML</sequence>
<protein>
    <recommendedName>
        <fullName evidence="1">Rho-GAP domain-containing protein</fullName>
    </recommendedName>
</protein>
<evidence type="ECO:0000313" key="2">
    <source>
        <dbReference type="EMBL" id="KAK2142064.1"/>
    </source>
</evidence>